<protein>
    <recommendedName>
        <fullName evidence="3">4-hydroxybenzoyl-CoA thioesterase</fullName>
    </recommendedName>
</protein>
<dbReference type="RefSeq" id="WP_051513012.1">
    <property type="nucleotide sequence ID" value="NZ_AVFL01000023.1"/>
</dbReference>
<comment type="caution">
    <text evidence="1">The sequence shown here is derived from an EMBL/GenBank/DDBJ whole genome shotgun (WGS) entry which is preliminary data.</text>
</comment>
<dbReference type="AlphaFoldDB" id="W9GV20"/>
<dbReference type="EMBL" id="AVFL01000023">
    <property type="protein sequence ID" value="EWY37740.1"/>
    <property type="molecule type" value="Genomic_DNA"/>
</dbReference>
<dbReference type="Gene3D" id="3.10.129.10">
    <property type="entry name" value="Hotdog Thioesterase"/>
    <property type="match status" value="1"/>
</dbReference>
<accession>W9GV20</accession>
<dbReference type="CDD" id="cd00586">
    <property type="entry name" value="4HBT"/>
    <property type="match status" value="1"/>
</dbReference>
<gene>
    <name evidence="1" type="ORF">N825_09170</name>
</gene>
<name>W9GV20_9PROT</name>
<evidence type="ECO:0008006" key="3">
    <source>
        <dbReference type="Google" id="ProtNLM"/>
    </source>
</evidence>
<sequence>MMMATGALHSHRARIIADWVDYNGHLSEAYYVLIFGHATDALLDAIGMDDAFRRRTGRSVYTVDARVLYLAEVAEGEEVEIRSWVTAADRKRMLVQHAMYLAGSDQPVARTELVLLSVGPPGPKAMPFDAGVLDSVLRLVRSSGADFPAMPPRWVPSNQS</sequence>
<keyword evidence="2" id="KW-1185">Reference proteome</keyword>
<dbReference type="PATRIC" id="fig|1385369.3.peg.5140"/>
<proteinExistence type="predicted"/>
<evidence type="ECO:0000313" key="1">
    <source>
        <dbReference type="EMBL" id="EWY37740.1"/>
    </source>
</evidence>
<dbReference type="InterPro" id="IPR029069">
    <property type="entry name" value="HotDog_dom_sf"/>
</dbReference>
<evidence type="ECO:0000313" key="2">
    <source>
        <dbReference type="Proteomes" id="UP000019486"/>
    </source>
</evidence>
<dbReference type="Pfam" id="PF13279">
    <property type="entry name" value="4HBT_2"/>
    <property type="match status" value="1"/>
</dbReference>
<organism evidence="1 2">
    <name type="scientific">Skermanella stibiiresistens SB22</name>
    <dbReference type="NCBI Taxonomy" id="1385369"/>
    <lineage>
        <taxon>Bacteria</taxon>
        <taxon>Pseudomonadati</taxon>
        <taxon>Pseudomonadota</taxon>
        <taxon>Alphaproteobacteria</taxon>
        <taxon>Rhodospirillales</taxon>
        <taxon>Azospirillaceae</taxon>
        <taxon>Skermanella</taxon>
    </lineage>
</organism>
<dbReference type="OrthoDB" id="9803287at2"/>
<dbReference type="Proteomes" id="UP000019486">
    <property type="component" value="Unassembled WGS sequence"/>
</dbReference>
<dbReference type="STRING" id="1385369.N825_09170"/>
<reference evidence="1 2" key="1">
    <citation type="submission" date="2013-08" db="EMBL/GenBank/DDBJ databases">
        <title>The genome sequence of Skermanella stibiiresistens.</title>
        <authorList>
            <person name="Zhu W."/>
            <person name="Wang G."/>
        </authorList>
    </citation>
    <scope>NUCLEOTIDE SEQUENCE [LARGE SCALE GENOMIC DNA]</scope>
    <source>
        <strain evidence="1 2">SB22</strain>
    </source>
</reference>
<dbReference type="SUPFAM" id="SSF54637">
    <property type="entry name" value="Thioesterase/thiol ester dehydrase-isomerase"/>
    <property type="match status" value="1"/>
</dbReference>